<protein>
    <recommendedName>
        <fullName evidence="6">L-arabinose isomerase</fullName>
        <ecNumber evidence="6">5.3.1.4</ecNumber>
    </recommendedName>
</protein>
<keyword evidence="3 6" id="KW-0464">Manganese</keyword>
<comment type="catalytic activity">
    <reaction evidence="6">
        <text>beta-L-arabinopyranose = L-ribulose</text>
        <dbReference type="Rhea" id="RHEA:14821"/>
        <dbReference type="ChEBI" id="CHEBI:16880"/>
        <dbReference type="ChEBI" id="CHEBI:40886"/>
        <dbReference type="EC" id="5.3.1.4"/>
    </reaction>
</comment>
<dbReference type="InterPro" id="IPR055389">
    <property type="entry name" value="AraA_N"/>
</dbReference>
<organism evidence="10 11">
    <name type="scientific">Agarivorans gilvus</name>
    <dbReference type="NCBI Taxonomy" id="680279"/>
    <lineage>
        <taxon>Bacteria</taxon>
        <taxon>Pseudomonadati</taxon>
        <taxon>Pseudomonadota</taxon>
        <taxon>Gammaproteobacteria</taxon>
        <taxon>Alteromonadales</taxon>
        <taxon>Alteromonadaceae</taxon>
        <taxon>Agarivorans</taxon>
    </lineage>
</organism>
<evidence type="ECO:0000313" key="11">
    <source>
        <dbReference type="Proteomes" id="UP000651977"/>
    </source>
</evidence>
<evidence type="ECO:0000256" key="5">
    <source>
        <dbReference type="ARBA" id="ARBA00023277"/>
    </source>
</evidence>
<keyword evidence="2 6" id="KW-0054">Arabinose catabolism</keyword>
<comment type="function">
    <text evidence="6">Catalyzes the conversion of L-arabinose to L-ribulose.</text>
</comment>
<evidence type="ECO:0000259" key="8">
    <source>
        <dbReference type="Pfam" id="PF11762"/>
    </source>
</evidence>
<feature type="binding site" evidence="6">
    <location>
        <position position="348"/>
    </location>
    <ligand>
        <name>Mn(2+)</name>
        <dbReference type="ChEBI" id="CHEBI:29035"/>
    </ligand>
</feature>
<feature type="domain" description="L-arabinose isomerase central" evidence="9">
    <location>
        <begin position="176"/>
        <end position="323"/>
    </location>
</feature>
<evidence type="ECO:0000259" key="9">
    <source>
        <dbReference type="Pfam" id="PF24856"/>
    </source>
</evidence>
<evidence type="ECO:0000256" key="2">
    <source>
        <dbReference type="ARBA" id="ARBA00022935"/>
    </source>
</evidence>
<dbReference type="GO" id="GO:0016853">
    <property type="term" value="F:isomerase activity"/>
    <property type="evidence" value="ECO:0007669"/>
    <property type="project" value="UniProtKB-KW"/>
</dbReference>
<dbReference type="SUPFAM" id="SSF50443">
    <property type="entry name" value="FucI/AraA C-terminal domain-like"/>
    <property type="match status" value="1"/>
</dbReference>
<keyword evidence="1 6" id="KW-0479">Metal-binding</keyword>
<feature type="binding site" evidence="6">
    <location>
        <position position="305"/>
    </location>
    <ligand>
        <name>Mn(2+)</name>
        <dbReference type="ChEBI" id="CHEBI:29035"/>
    </ligand>
</feature>
<evidence type="ECO:0000256" key="3">
    <source>
        <dbReference type="ARBA" id="ARBA00023211"/>
    </source>
</evidence>
<keyword evidence="4 6" id="KW-0413">Isomerase</keyword>
<dbReference type="Pfam" id="PF11762">
    <property type="entry name" value="Arabinose_Iso_C"/>
    <property type="match status" value="1"/>
</dbReference>
<dbReference type="PANTHER" id="PTHR38464">
    <property type="entry name" value="L-ARABINOSE ISOMERASE"/>
    <property type="match status" value="1"/>
</dbReference>
<dbReference type="InterPro" id="IPR055390">
    <property type="entry name" value="AraA_central"/>
</dbReference>
<dbReference type="InterPro" id="IPR009015">
    <property type="entry name" value="Fucose_isomerase_N/cen_sf"/>
</dbReference>
<dbReference type="Gene3D" id="3.40.50.10940">
    <property type="match status" value="1"/>
</dbReference>
<evidence type="ECO:0000256" key="1">
    <source>
        <dbReference type="ARBA" id="ARBA00022723"/>
    </source>
</evidence>
<dbReference type="EC" id="5.3.1.4" evidence="6"/>
<gene>
    <name evidence="6 10" type="primary">araA</name>
    <name evidence="10" type="ORF">GCM10007414_30070</name>
</gene>
<comment type="similarity">
    <text evidence="6">Belongs to the arabinose isomerase family.</text>
</comment>
<dbReference type="PANTHER" id="PTHR38464:SF1">
    <property type="entry name" value="L-ARABINOSE ISOMERASE"/>
    <property type="match status" value="1"/>
</dbReference>
<dbReference type="HAMAP" id="MF_00519">
    <property type="entry name" value="Arabinose_Isome"/>
    <property type="match status" value="1"/>
</dbReference>
<dbReference type="InterPro" id="IPR004216">
    <property type="entry name" value="Fuc/Ara_isomerase_C"/>
</dbReference>
<name>A0ABQ1I427_9ALTE</name>
<evidence type="ECO:0000313" key="10">
    <source>
        <dbReference type="EMBL" id="GGB14636.1"/>
    </source>
</evidence>
<dbReference type="Proteomes" id="UP000651977">
    <property type="component" value="Unassembled WGS sequence"/>
</dbReference>
<evidence type="ECO:0000256" key="6">
    <source>
        <dbReference type="HAMAP-Rule" id="MF_00519"/>
    </source>
</evidence>
<dbReference type="RefSeq" id="WP_055733387.1">
    <property type="nucleotide sequence ID" value="NZ_BMDY01000020.1"/>
</dbReference>
<reference evidence="11" key="1">
    <citation type="journal article" date="2019" name="Int. J. Syst. Evol. Microbiol.">
        <title>The Global Catalogue of Microorganisms (GCM) 10K type strain sequencing project: providing services to taxonomists for standard genome sequencing and annotation.</title>
        <authorList>
            <consortium name="The Broad Institute Genomics Platform"/>
            <consortium name="The Broad Institute Genome Sequencing Center for Infectious Disease"/>
            <person name="Wu L."/>
            <person name="Ma J."/>
        </authorList>
    </citation>
    <scope>NUCLEOTIDE SEQUENCE [LARGE SCALE GENOMIC DNA]</scope>
    <source>
        <strain evidence="11">CGMCC 1.10131</strain>
    </source>
</reference>
<comment type="pathway">
    <text evidence="6">Carbohydrate degradation; L-arabinose degradation via L-ribulose; D-xylulose 5-phosphate from L-arabinose (bacterial route): step 1/3.</text>
</comment>
<comment type="caution">
    <text evidence="10">The sequence shown here is derived from an EMBL/GenBank/DDBJ whole genome shotgun (WGS) entry which is preliminary data.</text>
</comment>
<dbReference type="PIRSF" id="PIRSF001478">
    <property type="entry name" value="L-ara_isomerase"/>
    <property type="match status" value="1"/>
</dbReference>
<proteinExistence type="inferred from homology"/>
<accession>A0ABQ1I427</accession>
<dbReference type="InterPro" id="IPR024664">
    <property type="entry name" value="Ara_Isoase_C"/>
</dbReference>
<sequence length="499" mass="55240">MTNSTPSLWFVTGSQHLYGPKVLKEVASDSEQLVQGLNDSESICLTINNQGVVTSSDEIAEVMRRANNDTSCAGVVVWMHTFSPAKMWIAGLNQLSKPMLHLHTQFNAGLPWSSIDMNFMNTNQSAHGCREFGFIATRMNVQRKVVAGHWQEPRVQQDVDQWARAARGVYESASLKVARFGDNMRQVAVTEGNKVSAQIKFGYEVNAYSMGDLAAYVEKVSEAECAALIDEYCSLYKVDDALLKDPQSYQLLINEARLEIGMERFLTEHDCKAFTNCFEDLHGLSNLPGLATQRLMAKGYGYGGEGDWKTAALLRIVKAMSEGQAGGSSFMEDYTYDFGAVDQVLGAHMLEVCPSISENKPELIIARHTIGCKCDVPRLKFSAKAGPAINLSLIDLGDRFRLVANAVDTVDLPESMPNLPVAHALWQPQPNLAVAAAAWIYAGAAHHSVYTQALSMETVIDYAKIHDIELIIIDKDTDLRQLEMELRHNNLHYRLNALS</sequence>
<keyword evidence="11" id="KW-1185">Reference proteome</keyword>
<feature type="binding site" evidence="6">
    <location>
        <position position="332"/>
    </location>
    <ligand>
        <name>Mn(2+)</name>
        <dbReference type="ChEBI" id="CHEBI:29035"/>
    </ligand>
</feature>
<dbReference type="InterPro" id="IPR003762">
    <property type="entry name" value="Lara_isomerase"/>
</dbReference>
<feature type="domain" description="L-arabinose isomerase C-terminal" evidence="8">
    <location>
        <begin position="327"/>
        <end position="469"/>
    </location>
</feature>
<dbReference type="EMBL" id="BMDY01000020">
    <property type="protein sequence ID" value="GGB14636.1"/>
    <property type="molecule type" value="Genomic_DNA"/>
</dbReference>
<evidence type="ECO:0000256" key="4">
    <source>
        <dbReference type="ARBA" id="ARBA00023235"/>
    </source>
</evidence>
<keyword evidence="5 6" id="KW-0119">Carbohydrate metabolism</keyword>
<feature type="domain" description="L-arabinose isomerase N-terminal" evidence="7">
    <location>
        <begin position="8"/>
        <end position="172"/>
    </location>
</feature>
<dbReference type="NCBIfam" id="NF002795">
    <property type="entry name" value="PRK02929.1"/>
    <property type="match status" value="1"/>
</dbReference>
<dbReference type="SUPFAM" id="SSF53743">
    <property type="entry name" value="FucI/AraA N-terminal and middle domains"/>
    <property type="match status" value="1"/>
</dbReference>
<feature type="binding site" evidence="6">
    <location>
        <position position="447"/>
    </location>
    <ligand>
        <name>Mn(2+)</name>
        <dbReference type="ChEBI" id="CHEBI:29035"/>
    </ligand>
</feature>
<dbReference type="Pfam" id="PF24856">
    <property type="entry name" value="AraA_central"/>
    <property type="match status" value="1"/>
</dbReference>
<dbReference type="InterPro" id="IPR038583">
    <property type="entry name" value="AraA_N_sf"/>
</dbReference>
<dbReference type="Pfam" id="PF02610">
    <property type="entry name" value="AraA_N"/>
    <property type="match status" value="1"/>
</dbReference>
<comment type="cofactor">
    <cofactor evidence="6">
        <name>Mn(2+)</name>
        <dbReference type="ChEBI" id="CHEBI:29035"/>
    </cofactor>
    <text evidence="6">Binds 1 Mn(2+) ion per subunit.</text>
</comment>
<evidence type="ECO:0000259" key="7">
    <source>
        <dbReference type="Pfam" id="PF02610"/>
    </source>
</evidence>